<evidence type="ECO:0000256" key="5">
    <source>
        <dbReference type="ARBA" id="ARBA00023038"/>
    </source>
</evidence>
<feature type="compositionally biased region" description="Low complexity" evidence="12">
    <location>
        <begin position="228"/>
        <end position="238"/>
    </location>
</feature>
<dbReference type="SUPFAM" id="SSF46689">
    <property type="entry name" value="Homeodomain-like"/>
    <property type="match status" value="1"/>
</dbReference>
<comment type="subcellular location">
    <subcellularLocation>
        <location evidence="1 9 11">Nucleus</location>
    </subcellularLocation>
</comment>
<dbReference type="Pfam" id="PF00412">
    <property type="entry name" value="LIM"/>
    <property type="match status" value="2"/>
</dbReference>
<keyword evidence="8 9" id="KW-0539">Nucleus</keyword>
<reference evidence="15" key="1">
    <citation type="submission" date="2020-04" db="EMBL/GenBank/DDBJ databases">
        <authorList>
            <person name="Neveu A P."/>
        </authorList>
    </citation>
    <scope>NUCLEOTIDE SEQUENCE</scope>
    <source>
        <tissue evidence="15">Whole embryo</tissue>
    </source>
</reference>
<evidence type="ECO:0000256" key="7">
    <source>
        <dbReference type="ARBA" id="ARBA00023155"/>
    </source>
</evidence>
<evidence type="ECO:0000256" key="10">
    <source>
        <dbReference type="PROSITE-ProRule" id="PRU00125"/>
    </source>
</evidence>
<feature type="compositionally biased region" description="Polar residues" evidence="12">
    <location>
        <begin position="477"/>
        <end position="491"/>
    </location>
</feature>
<accession>A0A6F9DKA2</accession>
<dbReference type="InterPro" id="IPR017970">
    <property type="entry name" value="Homeobox_CS"/>
</dbReference>
<evidence type="ECO:0000256" key="4">
    <source>
        <dbReference type="ARBA" id="ARBA00022833"/>
    </source>
</evidence>
<dbReference type="SUPFAM" id="SSF57716">
    <property type="entry name" value="Glucocorticoid receptor-like (DNA-binding domain)"/>
    <property type="match status" value="2"/>
</dbReference>
<sequence>MKVESFAMTNMEEDDANEGDSRVSLPTHGAIMSVPVHFSDCGGISSGQNTADSTSSAPELCSGCHKPIYDKYYMWVDRRAWHESCVQCNVCGQALVDSCYLKNCKLYCRQDYKKLQKCQKCTKSISCNEMVRRVAGHSFHVLCFTCDTCGRQLESGDLCITDNTHERICCKKCHDREEMLDDDSNSDSDKSDDEVFCATAPHLARGSTSYQQYPHTSDEVSHMGLIRSKNGSKGSSSNMGIITADGKRQKRPRTILTTAQRRKFKASFEVSQKPCRKVRETLAAETGLTPRVVQVWFQNQRAKVKKLARRQTQGDASGQDPSRGNRIRRKKTTDSDSDNEISSPGSYTSMPTPCHNPMFQDNYRSPGSVHTSPTAASETSASVYYSSSTHQPDTSLMYDDYDQRPHLPHLDQVEDSFMTHHHPPGTSIAPVDLDSRFQSNLPDHLNDYNNNSNLMSTVNDSNMHITSPLDGFPHLPGSQSMPPFQSPTPSDVNPIDRLMYMQNSYFRT</sequence>
<dbReference type="PANTHER" id="PTHR24208">
    <property type="entry name" value="LIM/HOMEOBOX PROTEIN LHX"/>
    <property type="match status" value="1"/>
</dbReference>
<name>A0A6F9DKA2_9ASCI</name>
<dbReference type="GO" id="GO:0000977">
    <property type="term" value="F:RNA polymerase II transcription regulatory region sequence-specific DNA binding"/>
    <property type="evidence" value="ECO:0007669"/>
    <property type="project" value="TreeGrafter"/>
</dbReference>
<evidence type="ECO:0000256" key="1">
    <source>
        <dbReference type="ARBA" id="ARBA00004123"/>
    </source>
</evidence>
<evidence type="ECO:0000259" key="14">
    <source>
        <dbReference type="PROSITE" id="PS50071"/>
    </source>
</evidence>
<feature type="domain" description="Homeobox" evidence="14">
    <location>
        <begin position="247"/>
        <end position="307"/>
    </location>
</feature>
<dbReference type="PROSITE" id="PS50071">
    <property type="entry name" value="HOMEOBOX_2"/>
    <property type="match status" value="1"/>
</dbReference>
<feature type="region of interest" description="Disordered" evidence="12">
    <location>
        <begin position="306"/>
        <end position="407"/>
    </location>
</feature>
<dbReference type="GO" id="GO:0030182">
    <property type="term" value="P:neuron differentiation"/>
    <property type="evidence" value="ECO:0007669"/>
    <property type="project" value="TreeGrafter"/>
</dbReference>
<protein>
    <submittedName>
        <fullName evidence="15">Lmx-like LIM homeobox transcription factor 1-beta</fullName>
    </submittedName>
</protein>
<keyword evidence="4 10" id="KW-0862">Zinc</keyword>
<dbReference type="InterPro" id="IPR050453">
    <property type="entry name" value="LIM_Homeobox_TF"/>
</dbReference>
<dbReference type="InterPro" id="IPR009057">
    <property type="entry name" value="Homeodomain-like_sf"/>
</dbReference>
<evidence type="ECO:0000256" key="2">
    <source>
        <dbReference type="ARBA" id="ARBA00022723"/>
    </source>
</evidence>
<gene>
    <name evidence="15" type="primary">Lmxl</name>
</gene>
<feature type="domain" description="LIM zinc-binding" evidence="13">
    <location>
        <begin position="59"/>
        <end position="118"/>
    </location>
</feature>
<keyword evidence="6 9" id="KW-0238">DNA-binding</keyword>
<feature type="compositionally biased region" description="Polar residues" evidence="12">
    <location>
        <begin position="310"/>
        <end position="322"/>
    </location>
</feature>
<dbReference type="FunFam" id="2.10.110.10:FF:000006">
    <property type="entry name" value="LIM homeobox transcription factor 1-beta"/>
    <property type="match status" value="1"/>
</dbReference>
<feature type="DNA-binding region" description="Homeobox" evidence="9">
    <location>
        <begin position="249"/>
        <end position="308"/>
    </location>
</feature>
<evidence type="ECO:0000256" key="8">
    <source>
        <dbReference type="ARBA" id="ARBA00023242"/>
    </source>
</evidence>
<feature type="region of interest" description="Disordered" evidence="12">
    <location>
        <begin position="475"/>
        <end position="494"/>
    </location>
</feature>
<dbReference type="PROSITE" id="PS00478">
    <property type="entry name" value="LIM_DOMAIN_1"/>
    <property type="match status" value="1"/>
</dbReference>
<dbReference type="CDD" id="cd00086">
    <property type="entry name" value="homeodomain"/>
    <property type="match status" value="1"/>
</dbReference>
<evidence type="ECO:0000256" key="3">
    <source>
        <dbReference type="ARBA" id="ARBA00022737"/>
    </source>
</evidence>
<evidence type="ECO:0000256" key="9">
    <source>
        <dbReference type="PROSITE-ProRule" id="PRU00108"/>
    </source>
</evidence>
<evidence type="ECO:0000256" key="6">
    <source>
        <dbReference type="ARBA" id="ARBA00023125"/>
    </source>
</evidence>
<keyword evidence="5 10" id="KW-0440">LIM domain</keyword>
<dbReference type="PROSITE" id="PS00027">
    <property type="entry name" value="HOMEOBOX_1"/>
    <property type="match status" value="1"/>
</dbReference>
<dbReference type="GO" id="GO:0046872">
    <property type="term" value="F:metal ion binding"/>
    <property type="evidence" value="ECO:0007669"/>
    <property type="project" value="UniProtKB-KW"/>
</dbReference>
<keyword evidence="2 10" id="KW-0479">Metal-binding</keyword>
<dbReference type="SMART" id="SM00389">
    <property type="entry name" value="HOX"/>
    <property type="match status" value="1"/>
</dbReference>
<feature type="compositionally biased region" description="Low complexity" evidence="12">
    <location>
        <begin position="371"/>
        <end position="389"/>
    </location>
</feature>
<dbReference type="Gene3D" id="1.10.10.60">
    <property type="entry name" value="Homeodomain-like"/>
    <property type="match status" value="1"/>
</dbReference>
<feature type="region of interest" description="Disordered" evidence="12">
    <location>
        <begin position="1"/>
        <end position="22"/>
    </location>
</feature>
<keyword evidence="7 9" id="KW-0371">Homeobox</keyword>
<dbReference type="EMBL" id="LR787598">
    <property type="protein sequence ID" value="CAB3263460.1"/>
    <property type="molecule type" value="mRNA"/>
</dbReference>
<dbReference type="CDD" id="cd09371">
    <property type="entry name" value="LIM1_Lmx1b"/>
    <property type="match status" value="1"/>
</dbReference>
<dbReference type="InterPro" id="IPR001781">
    <property type="entry name" value="Znf_LIM"/>
</dbReference>
<organism evidence="15">
    <name type="scientific">Phallusia mammillata</name>
    <dbReference type="NCBI Taxonomy" id="59560"/>
    <lineage>
        <taxon>Eukaryota</taxon>
        <taxon>Metazoa</taxon>
        <taxon>Chordata</taxon>
        <taxon>Tunicata</taxon>
        <taxon>Ascidiacea</taxon>
        <taxon>Phlebobranchia</taxon>
        <taxon>Ascidiidae</taxon>
        <taxon>Phallusia</taxon>
    </lineage>
</organism>
<keyword evidence="3" id="KW-0677">Repeat</keyword>
<dbReference type="SMART" id="SM00132">
    <property type="entry name" value="LIM"/>
    <property type="match status" value="2"/>
</dbReference>
<evidence type="ECO:0000256" key="12">
    <source>
        <dbReference type="SAM" id="MobiDB-lite"/>
    </source>
</evidence>
<evidence type="ECO:0000313" key="15">
    <source>
        <dbReference type="EMBL" id="CAB3263460.1"/>
    </source>
</evidence>
<feature type="compositionally biased region" description="Polar residues" evidence="12">
    <location>
        <begin position="340"/>
        <end position="351"/>
    </location>
</feature>
<dbReference type="PANTHER" id="PTHR24208:SF166">
    <property type="entry name" value="LIM HOMEOBOX TRANSCRIPTION FACTOR 1 ALPHA, ISOFORM B"/>
    <property type="match status" value="1"/>
</dbReference>
<dbReference type="PROSITE" id="PS50023">
    <property type="entry name" value="LIM_DOMAIN_2"/>
    <property type="match status" value="1"/>
</dbReference>
<dbReference type="AlphaFoldDB" id="A0A6F9DKA2"/>
<proteinExistence type="evidence at transcript level"/>
<evidence type="ECO:0000256" key="11">
    <source>
        <dbReference type="RuleBase" id="RU000682"/>
    </source>
</evidence>
<dbReference type="GO" id="GO:0005634">
    <property type="term" value="C:nucleus"/>
    <property type="evidence" value="ECO:0007669"/>
    <property type="project" value="UniProtKB-SubCell"/>
</dbReference>
<dbReference type="Gene3D" id="2.10.110.10">
    <property type="entry name" value="Cysteine Rich Protein"/>
    <property type="match status" value="2"/>
</dbReference>
<evidence type="ECO:0000259" key="13">
    <source>
        <dbReference type="PROSITE" id="PS50023"/>
    </source>
</evidence>
<dbReference type="GO" id="GO:0000981">
    <property type="term" value="F:DNA-binding transcription factor activity, RNA polymerase II-specific"/>
    <property type="evidence" value="ECO:0007669"/>
    <property type="project" value="InterPro"/>
</dbReference>
<dbReference type="InterPro" id="IPR001356">
    <property type="entry name" value="HD"/>
</dbReference>
<feature type="region of interest" description="Disordered" evidence="12">
    <location>
        <begin position="226"/>
        <end position="253"/>
    </location>
</feature>
<dbReference type="FunFam" id="1.10.10.60:FF:000448">
    <property type="entry name" value="LIM/homeobox protein Lhx4"/>
    <property type="match status" value="1"/>
</dbReference>
<dbReference type="Pfam" id="PF00046">
    <property type="entry name" value="Homeodomain"/>
    <property type="match status" value="1"/>
</dbReference>